<proteinExistence type="predicted"/>
<evidence type="ECO:0000313" key="2">
    <source>
        <dbReference type="Proteomes" id="UP000694388"/>
    </source>
</evidence>
<sequence length="208" mass="23423">MQVRQAAQDLLLSELRRIEEEGRGRLVNQWKDFLPTRKNLDNNFCEARQHLGLHLEGYDGPLPSKGNPRGRGVTTAASLQGSTPVVIEQMEICFSKELNSIIFLGTMAVEFGHELEDMELQLDCWERPGCIRKKSLAHQISSVLTRLLIEPCFCGVSEKPGPFQACFHWAALDVLHRGLPMLSRHLQVPALLPILLVLGWATGSYQPW</sequence>
<keyword evidence="2" id="KW-1185">Reference proteome</keyword>
<evidence type="ECO:0000313" key="1">
    <source>
        <dbReference type="Ensembl" id="ENSEBUP00000003246.1"/>
    </source>
</evidence>
<dbReference type="Proteomes" id="UP000694388">
    <property type="component" value="Unplaced"/>
</dbReference>
<protein>
    <submittedName>
        <fullName evidence="1">Uncharacterized protein</fullName>
    </submittedName>
</protein>
<dbReference type="Ensembl" id="ENSEBUT00000003612.1">
    <property type="protein sequence ID" value="ENSEBUP00000003246.1"/>
    <property type="gene ID" value="ENSEBUG00000002383.1"/>
</dbReference>
<name>A0A8C4NI37_EPTBU</name>
<dbReference type="AlphaFoldDB" id="A0A8C4NI37"/>
<reference evidence="1" key="2">
    <citation type="submission" date="2025-09" db="UniProtKB">
        <authorList>
            <consortium name="Ensembl"/>
        </authorList>
    </citation>
    <scope>IDENTIFICATION</scope>
</reference>
<accession>A0A8C4NI37</accession>
<reference evidence="1" key="1">
    <citation type="submission" date="2025-08" db="UniProtKB">
        <authorList>
            <consortium name="Ensembl"/>
        </authorList>
    </citation>
    <scope>IDENTIFICATION</scope>
</reference>
<organism evidence="1 2">
    <name type="scientific">Eptatretus burgeri</name>
    <name type="common">Inshore hagfish</name>
    <dbReference type="NCBI Taxonomy" id="7764"/>
    <lineage>
        <taxon>Eukaryota</taxon>
        <taxon>Metazoa</taxon>
        <taxon>Chordata</taxon>
        <taxon>Craniata</taxon>
        <taxon>Vertebrata</taxon>
        <taxon>Cyclostomata</taxon>
        <taxon>Myxini</taxon>
        <taxon>Myxiniformes</taxon>
        <taxon>Myxinidae</taxon>
        <taxon>Eptatretinae</taxon>
        <taxon>Eptatretus</taxon>
    </lineage>
</organism>